<keyword evidence="11" id="KW-1185">Reference proteome</keyword>
<evidence type="ECO:0000256" key="2">
    <source>
        <dbReference type="ARBA" id="ARBA00022692"/>
    </source>
</evidence>
<dbReference type="PANTHER" id="PTHR24221">
    <property type="entry name" value="ATP-BINDING CASSETTE SUB-FAMILY B"/>
    <property type="match status" value="1"/>
</dbReference>
<evidence type="ECO:0000313" key="10">
    <source>
        <dbReference type="EMBL" id="MFC6036914.1"/>
    </source>
</evidence>
<comment type="caution">
    <text evidence="10">The sequence shown here is derived from an EMBL/GenBank/DDBJ whole genome shotgun (WGS) entry which is preliminary data.</text>
</comment>
<gene>
    <name evidence="10" type="ORF">ACFMB1_15255</name>
</gene>
<dbReference type="InterPro" id="IPR027417">
    <property type="entry name" value="P-loop_NTPase"/>
</dbReference>
<name>A0ABW1KYE0_9PROT</name>
<keyword evidence="4" id="KW-0067">ATP-binding</keyword>
<comment type="subcellular location">
    <subcellularLocation>
        <location evidence="1">Cell membrane</location>
        <topology evidence="1">Multi-pass membrane protein</topology>
    </subcellularLocation>
</comment>
<evidence type="ECO:0000256" key="7">
    <source>
        <dbReference type="SAM" id="Phobius"/>
    </source>
</evidence>
<dbReference type="EMBL" id="JBHPON010000002">
    <property type="protein sequence ID" value="MFC6036914.1"/>
    <property type="molecule type" value="Genomic_DNA"/>
</dbReference>
<keyword evidence="3" id="KW-0547">Nucleotide-binding</keyword>
<dbReference type="SUPFAM" id="SSF90123">
    <property type="entry name" value="ABC transporter transmembrane region"/>
    <property type="match status" value="1"/>
</dbReference>
<feature type="transmembrane region" description="Helical" evidence="7">
    <location>
        <begin position="198"/>
        <end position="219"/>
    </location>
</feature>
<organism evidence="10 11">
    <name type="scientific">Hyphococcus aureus</name>
    <dbReference type="NCBI Taxonomy" id="2666033"/>
    <lineage>
        <taxon>Bacteria</taxon>
        <taxon>Pseudomonadati</taxon>
        <taxon>Pseudomonadota</taxon>
        <taxon>Alphaproteobacteria</taxon>
        <taxon>Parvularculales</taxon>
        <taxon>Parvularculaceae</taxon>
        <taxon>Hyphococcus</taxon>
    </lineage>
</organism>
<feature type="domain" description="ABC transporter" evidence="8">
    <location>
        <begin position="511"/>
        <end position="742"/>
    </location>
</feature>
<dbReference type="InterPro" id="IPR036640">
    <property type="entry name" value="ABC1_TM_sf"/>
</dbReference>
<evidence type="ECO:0000256" key="6">
    <source>
        <dbReference type="ARBA" id="ARBA00023136"/>
    </source>
</evidence>
<dbReference type="PANTHER" id="PTHR24221:SF248">
    <property type="entry name" value="ABC TRANSPORTER TRANSMEMBRANE REGION"/>
    <property type="match status" value="1"/>
</dbReference>
<dbReference type="SMART" id="SM00382">
    <property type="entry name" value="AAA"/>
    <property type="match status" value="1"/>
</dbReference>
<accession>A0ABW1KYE0</accession>
<dbReference type="CDD" id="cd03228">
    <property type="entry name" value="ABCC_MRP_Like"/>
    <property type="match status" value="1"/>
</dbReference>
<feature type="transmembrane region" description="Helical" evidence="7">
    <location>
        <begin position="231"/>
        <end position="249"/>
    </location>
</feature>
<dbReference type="PROSITE" id="PS50893">
    <property type="entry name" value="ABC_TRANSPORTER_2"/>
    <property type="match status" value="1"/>
</dbReference>
<dbReference type="Gene3D" id="1.20.1560.10">
    <property type="entry name" value="ABC transporter type 1, transmembrane domain"/>
    <property type="match status" value="1"/>
</dbReference>
<evidence type="ECO:0000256" key="1">
    <source>
        <dbReference type="ARBA" id="ARBA00004651"/>
    </source>
</evidence>
<dbReference type="InterPro" id="IPR003593">
    <property type="entry name" value="AAA+_ATPase"/>
</dbReference>
<dbReference type="PROSITE" id="PS50929">
    <property type="entry name" value="ABC_TM1F"/>
    <property type="match status" value="1"/>
</dbReference>
<dbReference type="SUPFAM" id="SSF52540">
    <property type="entry name" value="P-loop containing nucleoside triphosphate hydrolases"/>
    <property type="match status" value="1"/>
</dbReference>
<dbReference type="Pfam" id="PF00664">
    <property type="entry name" value="ABC_membrane"/>
    <property type="match status" value="1"/>
</dbReference>
<dbReference type="Gene3D" id="3.40.50.300">
    <property type="entry name" value="P-loop containing nucleotide triphosphate hydrolases"/>
    <property type="match status" value="1"/>
</dbReference>
<evidence type="ECO:0000259" key="9">
    <source>
        <dbReference type="PROSITE" id="PS50929"/>
    </source>
</evidence>
<keyword evidence="6 7" id="KW-0472">Membrane</keyword>
<dbReference type="InterPro" id="IPR039421">
    <property type="entry name" value="Type_1_exporter"/>
</dbReference>
<feature type="transmembrane region" description="Helical" evidence="7">
    <location>
        <begin position="417"/>
        <end position="438"/>
    </location>
</feature>
<dbReference type="Proteomes" id="UP001596116">
    <property type="component" value="Unassembled WGS sequence"/>
</dbReference>
<feature type="transmembrane region" description="Helical" evidence="7">
    <location>
        <begin position="335"/>
        <end position="353"/>
    </location>
</feature>
<dbReference type="Pfam" id="PF00005">
    <property type="entry name" value="ABC_tran"/>
    <property type="match status" value="1"/>
</dbReference>
<evidence type="ECO:0000256" key="5">
    <source>
        <dbReference type="ARBA" id="ARBA00022989"/>
    </source>
</evidence>
<protein>
    <submittedName>
        <fullName evidence="10">Peptidase domain-containing ABC transporter</fullName>
    </submittedName>
</protein>
<dbReference type="InterPro" id="IPR003439">
    <property type="entry name" value="ABC_transporter-like_ATP-bd"/>
</dbReference>
<dbReference type="RefSeq" id="WP_379881836.1">
    <property type="nucleotide sequence ID" value="NZ_JBHPON010000002.1"/>
</dbReference>
<keyword evidence="5 7" id="KW-1133">Transmembrane helix</keyword>
<reference evidence="10 11" key="1">
    <citation type="submission" date="2024-09" db="EMBL/GenBank/DDBJ databases">
        <authorList>
            <person name="Zhang Z.-H."/>
        </authorList>
    </citation>
    <scope>NUCLEOTIDE SEQUENCE [LARGE SCALE GENOMIC DNA]</scope>
    <source>
        <strain evidence="10 11">HHTR114</strain>
    </source>
</reference>
<feature type="domain" description="ABC transmembrane type-1" evidence="9">
    <location>
        <begin position="202"/>
        <end position="477"/>
    </location>
</feature>
<evidence type="ECO:0000259" key="8">
    <source>
        <dbReference type="PROSITE" id="PS50893"/>
    </source>
</evidence>
<proteinExistence type="predicted"/>
<keyword evidence="2 7" id="KW-0812">Transmembrane</keyword>
<dbReference type="InterPro" id="IPR011527">
    <property type="entry name" value="ABC1_TM_dom"/>
</dbReference>
<feature type="transmembrane region" description="Helical" evidence="7">
    <location>
        <begin position="305"/>
        <end position="329"/>
    </location>
</feature>
<evidence type="ECO:0000313" key="11">
    <source>
        <dbReference type="Proteomes" id="UP001596116"/>
    </source>
</evidence>
<evidence type="ECO:0000256" key="3">
    <source>
        <dbReference type="ARBA" id="ARBA00022741"/>
    </source>
</evidence>
<evidence type="ECO:0000256" key="4">
    <source>
        <dbReference type="ARBA" id="ARBA00022840"/>
    </source>
</evidence>
<sequence>MMTTPEKKNTAPKETDAVVANQEALPVQSPVGMLHARLRAAFSRDNSQSNAADTDCLVVLEQFLKLTGWAQGPRRIFESMPHADELSTVSAFRSMLFHLGFTTTAEPASSKNLRTEYLPCFLRYEDGSVKLAEQRSRDSEIVIFDPSTGMRSSHKAEEVHATAIFPEKIEKSDTPQNAPQNSWTDQLLSVFSPHIRQIFYISFIINILALAPPIYVMAVYDKAVAAKSYDVLAGLTAGIAIIIAADYLLRRIRVQLQAYLGARLDEQLNETAFRHLLHLPLSHTEDAPIGSQLTRLRQMTSLHEAFTGPLASAVFDLPYIALFIIVIAFIGGSLVWAPISLIAIYALAACWAIPKTGALIKKSGEARSHLNNLMVEAVSSQKAINDLAAEHVWLRRHRKLSAESVVANMNARQINSLLQIFSQSMVALAGVGVLAFGVTMVIDGNLSGGALIAVMALSWRVLGPIRNLFLTGLTLGQTVQSLQQINRLVRLPLDREPNAGPSIPRSFKGHIIVDKVSFRYAGQREPSLRSVSFEARQGELVCLYGRSGSGVSTMLRVILGLYQQQAGSIYIDGLDLRQLERGEWRQAIGVGLQSLDLFHGTVAQNIRLARPDATDRDIEAIAFRLGIDQYFGGALELGLETRCTTMARSAWPDPLLSRINLARAFIKEAPIYILDEPAVSLDQAGEQALLSLIEEKRQNSTIIMTTQRPSHMRIADRVVWLDRGAVRDIGAPGEIVSKVLAA</sequence>